<accession>A0A1H3KMC5</accession>
<dbReference type="GO" id="GO:0030246">
    <property type="term" value="F:carbohydrate binding"/>
    <property type="evidence" value="ECO:0007669"/>
    <property type="project" value="InterPro"/>
</dbReference>
<evidence type="ECO:0000256" key="1">
    <source>
        <dbReference type="ARBA" id="ARBA00007257"/>
    </source>
</evidence>
<dbReference type="PANTHER" id="PTHR36108:SF13">
    <property type="entry name" value="COLOSSIN-B-RELATED"/>
    <property type="match status" value="1"/>
</dbReference>
<dbReference type="AlphaFoldDB" id="A0A1H3KMC5"/>
<evidence type="ECO:0000313" key="6">
    <source>
        <dbReference type="Proteomes" id="UP000199632"/>
    </source>
</evidence>
<organism evidence="5 6">
    <name type="scientific">Asanoa ishikariensis</name>
    <dbReference type="NCBI Taxonomy" id="137265"/>
    <lineage>
        <taxon>Bacteria</taxon>
        <taxon>Bacillati</taxon>
        <taxon>Actinomycetota</taxon>
        <taxon>Actinomycetes</taxon>
        <taxon>Micromonosporales</taxon>
        <taxon>Micromonosporaceae</taxon>
        <taxon>Asanoa</taxon>
    </lineage>
</organism>
<evidence type="ECO:0000256" key="3">
    <source>
        <dbReference type="ARBA" id="ARBA00022729"/>
    </source>
</evidence>
<dbReference type="Gene3D" id="2.60.40.1120">
    <property type="entry name" value="Carboxypeptidase-like, regulatory domain"/>
    <property type="match status" value="3"/>
</dbReference>
<dbReference type="GO" id="GO:0004180">
    <property type="term" value="F:carboxypeptidase activity"/>
    <property type="evidence" value="ECO:0007669"/>
    <property type="project" value="UniProtKB-KW"/>
</dbReference>
<keyword evidence="2" id="KW-0964">Secreted</keyword>
<dbReference type="RefSeq" id="WP_176984724.1">
    <property type="nucleotide sequence ID" value="NZ_BOND01000031.1"/>
</dbReference>
<evidence type="ECO:0000313" key="5">
    <source>
        <dbReference type="EMBL" id="SDY53312.1"/>
    </source>
</evidence>
<proteinExistence type="inferred from homology"/>
<evidence type="ECO:0000256" key="2">
    <source>
        <dbReference type="ARBA" id="ARBA00022525"/>
    </source>
</evidence>
<keyword evidence="5" id="KW-0121">Carboxypeptidase</keyword>
<keyword evidence="5" id="KW-0645">Protease</keyword>
<comment type="similarity">
    <text evidence="1">Belongs to the serine-aspartate repeat-containing protein (SDr) family.</text>
</comment>
<dbReference type="STRING" id="137265.SAMN05421684_0229"/>
<keyword evidence="5" id="KW-0378">Hydrolase</keyword>
<dbReference type="InterPro" id="IPR013784">
    <property type="entry name" value="Carb-bd-like_fold"/>
</dbReference>
<feature type="signal peptide" evidence="4">
    <location>
        <begin position="1"/>
        <end position="31"/>
    </location>
</feature>
<dbReference type="PANTHER" id="PTHR36108">
    <property type="entry name" value="COLOSSIN-B-RELATED"/>
    <property type="match status" value="1"/>
</dbReference>
<dbReference type="SUPFAM" id="SSF49478">
    <property type="entry name" value="Cna protein B-type domain"/>
    <property type="match status" value="1"/>
</dbReference>
<name>A0A1H3KMC5_9ACTN</name>
<sequence>MRLSVRRRATAAVATAVMAGTLAVWATPAQAAGTGVITGRITTSDGAPAADIWVAAMDFEELGEPVGYTTTAADGTYRIQGLATDSYVVSMSGTDHPTQYFDSKTEIWQADEVRVTNGQTTTINQALIPTGFLAGRILQANGEPLAWTWVNAVNEFGSSVGGASTDDNGNYRVPVPVGSYRVSFSPLEGSYQEQFIPRKISVDDATLFTVTADQETRADDTALAVGSLSGRLTNDNGTPVADASVYATPFQANGYLGDVPTNANGEFSIPQVLVGTYSVEFYTGIRHQYFDGALELEDADPVVVTAGTNTRVTDSMLPTGSIRVRAVDALTGATIRGFCAYDVCDDGTGVALMTDQTVGTHTIDVNTDGNYIGRSATATVKANQTTEVLVRLLPGGKITTTVVDKATGQPLADVCVFAYKLGQVRIPDNWGGDMCSDAAGKVTINRLAAGDYRLFAQSGDLENTTYGKQWVTTNGGAGDERQAATIKIATGKAAAAPQVKMDRAGSIRGRVTDGATGAPLHARVAPFTANPGLGSPEAETDADGRFQIDGLGPYRWPLKYSSFGYATAWTGGAVNRYTATGTQVTVGAVATADLALTHGVTVTGDLVISKGTISGWARVSVLNTVTGDYVDTSDFEDSTTYELHVLPGQEIRYVYDVQVDGDYVSSDKAKLAPATPGGPVRYSVTVPAGGLDVDILVN</sequence>
<keyword evidence="3 4" id="KW-0732">Signal</keyword>
<dbReference type="Proteomes" id="UP000199632">
    <property type="component" value="Unassembled WGS sequence"/>
</dbReference>
<dbReference type="InterPro" id="IPR008969">
    <property type="entry name" value="CarboxyPept-like_regulatory"/>
</dbReference>
<feature type="chain" id="PRO_5011759531" evidence="4">
    <location>
        <begin position="32"/>
        <end position="698"/>
    </location>
</feature>
<dbReference type="SUPFAM" id="SSF49452">
    <property type="entry name" value="Starch-binding domain-like"/>
    <property type="match status" value="3"/>
</dbReference>
<dbReference type="Pfam" id="PF13620">
    <property type="entry name" value="CarboxypepD_reg"/>
    <property type="match status" value="4"/>
</dbReference>
<keyword evidence="6" id="KW-1185">Reference proteome</keyword>
<protein>
    <submittedName>
        <fullName evidence="5">Carboxypeptidase regulatory-like domain-containing protein</fullName>
    </submittedName>
</protein>
<dbReference type="SUPFAM" id="SSF49464">
    <property type="entry name" value="Carboxypeptidase regulatory domain-like"/>
    <property type="match status" value="1"/>
</dbReference>
<evidence type="ECO:0000256" key="4">
    <source>
        <dbReference type="SAM" id="SignalP"/>
    </source>
</evidence>
<gene>
    <name evidence="5" type="ORF">SAMN05421684_0229</name>
</gene>
<reference evidence="6" key="1">
    <citation type="submission" date="2016-10" db="EMBL/GenBank/DDBJ databases">
        <authorList>
            <person name="Varghese N."/>
            <person name="Submissions S."/>
        </authorList>
    </citation>
    <scope>NUCLEOTIDE SEQUENCE [LARGE SCALE GENOMIC DNA]</scope>
    <source>
        <strain evidence="6">DSM 44718</strain>
    </source>
</reference>
<dbReference type="EMBL" id="FNQB01000001">
    <property type="protein sequence ID" value="SDY53312.1"/>
    <property type="molecule type" value="Genomic_DNA"/>
</dbReference>